<dbReference type="PIRSF" id="PIRSF001220">
    <property type="entry name" value="L-ASNase_gatD"/>
    <property type="match status" value="1"/>
</dbReference>
<dbReference type="InterPro" id="IPR037152">
    <property type="entry name" value="L-asparaginase_N_sf"/>
</dbReference>
<reference evidence="2 3" key="1">
    <citation type="submission" date="2024-02" db="EMBL/GenBank/DDBJ databases">
        <authorList>
            <person name="Chen Y."/>
            <person name="Shah S."/>
            <person name="Dougan E. K."/>
            <person name="Thang M."/>
            <person name="Chan C."/>
        </authorList>
    </citation>
    <scope>NUCLEOTIDE SEQUENCE [LARGE SCALE GENOMIC DNA]</scope>
</reference>
<accession>A0ABP0NV37</accession>
<evidence type="ECO:0000259" key="1">
    <source>
        <dbReference type="Pfam" id="PF00710"/>
    </source>
</evidence>
<dbReference type="EMBL" id="CAXAMN010022250">
    <property type="protein sequence ID" value="CAK9067660.1"/>
    <property type="molecule type" value="Genomic_DNA"/>
</dbReference>
<gene>
    <name evidence="2" type="ORF">CCMP2556_LOCUS33244</name>
</gene>
<dbReference type="PIRSF" id="PIRSF500176">
    <property type="entry name" value="L_ASNase"/>
    <property type="match status" value="1"/>
</dbReference>
<dbReference type="InterPro" id="IPR006034">
    <property type="entry name" value="Asparaginase/glutaminase-like"/>
</dbReference>
<keyword evidence="3" id="KW-1185">Reference proteome</keyword>
<evidence type="ECO:0000313" key="2">
    <source>
        <dbReference type="EMBL" id="CAK9067660.1"/>
    </source>
</evidence>
<dbReference type="SUPFAM" id="SSF53774">
    <property type="entry name" value="Glutaminase/Asparaginase"/>
    <property type="match status" value="1"/>
</dbReference>
<comment type="caution">
    <text evidence="2">The sequence shown here is derived from an EMBL/GenBank/DDBJ whole genome shotgun (WGS) entry which is preliminary data.</text>
</comment>
<dbReference type="Proteomes" id="UP001642484">
    <property type="component" value="Unassembled WGS sequence"/>
</dbReference>
<feature type="domain" description="L-asparaginase N-terminal" evidence="1">
    <location>
        <begin position="79"/>
        <end position="177"/>
    </location>
</feature>
<protein>
    <recommendedName>
        <fullName evidence="1">L-asparaginase N-terminal domain-containing protein</fullName>
    </recommendedName>
</protein>
<dbReference type="Gene3D" id="3.40.50.1170">
    <property type="entry name" value="L-asparaginase, N-terminal domain"/>
    <property type="match status" value="1"/>
</dbReference>
<sequence length="189" mass="20436">MAPLVFIQMGGTIDKGYPRSLKGYAFEIGDPAAVRIAERARLDGDGLVFQSVCRKDSQEAGRLSGRHSRTVLCGELLKVTDEDRKQLLRCVLELKDKARVVVTHGTDTMITSAQALAAGLAAAARDLVVVFTGAMLPEEFRRSDADFNLGFATCAAQTAPRGVYVAMGGRLFQHDQVSRDEEGRFVGSS</sequence>
<organism evidence="2 3">
    <name type="scientific">Durusdinium trenchii</name>
    <dbReference type="NCBI Taxonomy" id="1381693"/>
    <lineage>
        <taxon>Eukaryota</taxon>
        <taxon>Sar</taxon>
        <taxon>Alveolata</taxon>
        <taxon>Dinophyceae</taxon>
        <taxon>Suessiales</taxon>
        <taxon>Symbiodiniaceae</taxon>
        <taxon>Durusdinium</taxon>
    </lineage>
</organism>
<dbReference type="InterPro" id="IPR036152">
    <property type="entry name" value="Asp/glu_Ase-like_sf"/>
</dbReference>
<name>A0ABP0NV37_9DINO</name>
<dbReference type="InterPro" id="IPR027474">
    <property type="entry name" value="L-asparaginase_N"/>
</dbReference>
<dbReference type="Pfam" id="PF00710">
    <property type="entry name" value="Asparaginase"/>
    <property type="match status" value="1"/>
</dbReference>
<proteinExistence type="predicted"/>
<evidence type="ECO:0000313" key="3">
    <source>
        <dbReference type="Proteomes" id="UP001642484"/>
    </source>
</evidence>
<dbReference type="PROSITE" id="PS51732">
    <property type="entry name" value="ASN_GLN_ASE_3"/>
    <property type="match status" value="1"/>
</dbReference>